<dbReference type="PANTHER" id="PTHR34039:SF1">
    <property type="entry name" value="UPF0102 PROTEIN YRAN"/>
    <property type="match status" value="1"/>
</dbReference>
<evidence type="ECO:0000256" key="2">
    <source>
        <dbReference type="HAMAP-Rule" id="MF_00048"/>
    </source>
</evidence>
<dbReference type="InterPro" id="IPR011856">
    <property type="entry name" value="tRNA_endonuc-like_dom_sf"/>
</dbReference>
<dbReference type="Proteomes" id="UP001374893">
    <property type="component" value="Chromosome"/>
</dbReference>
<evidence type="ECO:0000313" key="3">
    <source>
        <dbReference type="EMBL" id="BCX49992.1"/>
    </source>
</evidence>
<dbReference type="SUPFAM" id="SSF52980">
    <property type="entry name" value="Restriction endonuclease-like"/>
    <property type="match status" value="1"/>
</dbReference>
<dbReference type="EMBL" id="AP024702">
    <property type="protein sequence ID" value="BCX49992.1"/>
    <property type="molecule type" value="Genomic_DNA"/>
</dbReference>
<protein>
    <recommendedName>
        <fullName evidence="2">UPF0102 protein HAHE_39000</fullName>
    </recommendedName>
</protein>
<dbReference type="HAMAP" id="MF_00048">
    <property type="entry name" value="UPF0102"/>
    <property type="match status" value="1"/>
</dbReference>
<evidence type="ECO:0000313" key="4">
    <source>
        <dbReference type="Proteomes" id="UP001374893"/>
    </source>
</evidence>
<reference evidence="3 4" key="1">
    <citation type="submission" date="2021-06" db="EMBL/GenBank/DDBJ databases">
        <title>Complete genome of Haloferula helveola possessing various polysaccharide degrading enzymes.</title>
        <authorList>
            <person name="Takami H."/>
            <person name="Huang C."/>
            <person name="Hamasaki K."/>
        </authorList>
    </citation>
    <scope>NUCLEOTIDE SEQUENCE [LARGE SCALE GENOMIC DNA]</scope>
    <source>
        <strain evidence="3 4">CN-1</strain>
    </source>
</reference>
<dbReference type="NCBIfam" id="NF009154">
    <property type="entry name" value="PRK12497.3-3"/>
    <property type="match status" value="1"/>
</dbReference>
<dbReference type="Gene3D" id="3.40.1350.10">
    <property type="match status" value="1"/>
</dbReference>
<dbReference type="PANTHER" id="PTHR34039">
    <property type="entry name" value="UPF0102 PROTEIN YRAN"/>
    <property type="match status" value="1"/>
</dbReference>
<gene>
    <name evidence="3" type="ORF">HAHE_39000</name>
</gene>
<evidence type="ECO:0000256" key="1">
    <source>
        <dbReference type="ARBA" id="ARBA00006738"/>
    </source>
</evidence>
<keyword evidence="4" id="KW-1185">Reference proteome</keyword>
<dbReference type="InterPro" id="IPR011335">
    <property type="entry name" value="Restrct_endonuc-II-like"/>
</dbReference>
<sequence length="147" mass="16498">MRPASFLVRRFSRLLNGPCRLTTAKGERISSAEVGVLGERIARQWLRANGAKILYRNFRAPQGGEVDIVARSGSLLLFVEVKTRTSSGFGRPLDAVNLEKQKLIRRGANEWLRLLGSREIPWRFDVIEVILTEGQAPGVHRVENAFS</sequence>
<accession>A0ABN6H8I4</accession>
<dbReference type="InterPro" id="IPR003509">
    <property type="entry name" value="UPF0102_YraN-like"/>
</dbReference>
<dbReference type="Pfam" id="PF02021">
    <property type="entry name" value="UPF0102"/>
    <property type="match status" value="1"/>
</dbReference>
<dbReference type="RefSeq" id="WP_338686858.1">
    <property type="nucleotide sequence ID" value="NZ_AP024702.1"/>
</dbReference>
<name>A0ABN6H8I4_9BACT</name>
<organism evidence="3 4">
    <name type="scientific">Haloferula helveola</name>
    <dbReference type="NCBI Taxonomy" id="490095"/>
    <lineage>
        <taxon>Bacteria</taxon>
        <taxon>Pseudomonadati</taxon>
        <taxon>Verrucomicrobiota</taxon>
        <taxon>Verrucomicrobiia</taxon>
        <taxon>Verrucomicrobiales</taxon>
        <taxon>Verrucomicrobiaceae</taxon>
        <taxon>Haloferula</taxon>
    </lineage>
</organism>
<comment type="similarity">
    <text evidence="1 2">Belongs to the UPF0102 family.</text>
</comment>
<dbReference type="CDD" id="cd20736">
    <property type="entry name" value="PoNe_Nuclease"/>
    <property type="match status" value="1"/>
</dbReference>
<proteinExistence type="inferred from homology"/>